<accession>A0A2T1KA89</accession>
<dbReference type="OrthoDB" id="6401006at2"/>
<proteinExistence type="predicted"/>
<comment type="caution">
    <text evidence="1">The sequence shown here is derived from an EMBL/GenBank/DDBJ whole genome shotgun (WGS) entry which is preliminary data.</text>
</comment>
<dbReference type="EMBL" id="PXNN01000017">
    <property type="protein sequence ID" value="PSF07027.1"/>
    <property type="molecule type" value="Genomic_DNA"/>
</dbReference>
<evidence type="ECO:0000313" key="2">
    <source>
        <dbReference type="Proteomes" id="UP000238385"/>
    </source>
</evidence>
<keyword evidence="2" id="KW-1185">Reference proteome</keyword>
<evidence type="ECO:0000313" key="1">
    <source>
        <dbReference type="EMBL" id="PSF07027.1"/>
    </source>
</evidence>
<protein>
    <submittedName>
        <fullName evidence="1">Uncharacterized protein</fullName>
    </submittedName>
</protein>
<gene>
    <name evidence="1" type="ORF">C7H08_17910</name>
</gene>
<organism evidence="1 2">
    <name type="scientific">Marinobacter halophilus</name>
    <dbReference type="NCBI Taxonomy" id="1323740"/>
    <lineage>
        <taxon>Bacteria</taxon>
        <taxon>Pseudomonadati</taxon>
        <taxon>Pseudomonadota</taxon>
        <taxon>Gammaproteobacteria</taxon>
        <taxon>Pseudomonadales</taxon>
        <taxon>Marinobacteraceae</taxon>
        <taxon>Marinobacter</taxon>
    </lineage>
</organism>
<reference evidence="1 2" key="1">
    <citation type="submission" date="2018-03" db="EMBL/GenBank/DDBJ databases">
        <title>Marinobacter brunus sp. nov., a marine bacterium of Gamma-proteobacteria isolated from the surface seawater of the South China Sea.</title>
        <authorList>
            <person name="Cheng H."/>
            <person name="Wu Y.-H."/>
            <person name="Xamxidin M."/>
            <person name="Xu X.-W."/>
        </authorList>
    </citation>
    <scope>NUCLEOTIDE SEQUENCE [LARGE SCALE GENOMIC DNA]</scope>
    <source>
        <strain evidence="1 2">JCM 30472</strain>
    </source>
</reference>
<dbReference type="Proteomes" id="UP000238385">
    <property type="component" value="Unassembled WGS sequence"/>
</dbReference>
<sequence>MAAAALAGCQTSANVSSAAADGEGITCGKIYQAFSAYEQDRESAVAWAQLGQLISPTAGNYANMGVETAARYYDQIKATTDLALAIRGCQPVR</sequence>
<dbReference type="AlphaFoldDB" id="A0A2T1KA89"/>
<name>A0A2T1KA89_9GAMM</name>